<keyword evidence="1" id="KW-0175">Coiled coil</keyword>
<keyword evidence="4" id="KW-1185">Reference proteome</keyword>
<dbReference type="Proteomes" id="UP000654918">
    <property type="component" value="Unassembled WGS sequence"/>
</dbReference>
<dbReference type="PANTHER" id="PTHR33099">
    <property type="entry name" value="FE2OG DIOXYGENASE DOMAIN-CONTAINING PROTEIN"/>
    <property type="match status" value="1"/>
</dbReference>
<dbReference type="AlphaFoldDB" id="A0A8H6NNA2"/>
<evidence type="ECO:0000313" key="3">
    <source>
        <dbReference type="EMBL" id="KAF6838910.1"/>
    </source>
</evidence>
<comment type="caution">
    <text evidence="3">The sequence shown here is derived from an EMBL/GenBank/DDBJ whole genome shotgun (WGS) entry which is preliminary data.</text>
</comment>
<feature type="compositionally biased region" description="Low complexity" evidence="2">
    <location>
        <begin position="980"/>
        <end position="989"/>
    </location>
</feature>
<feature type="region of interest" description="Disordered" evidence="2">
    <location>
        <begin position="1"/>
        <end position="40"/>
    </location>
</feature>
<feature type="coiled-coil region" evidence="1">
    <location>
        <begin position="266"/>
        <end position="293"/>
    </location>
</feature>
<feature type="compositionally biased region" description="Low complexity" evidence="2">
    <location>
        <begin position="944"/>
        <end position="963"/>
    </location>
</feature>
<evidence type="ECO:0000256" key="2">
    <source>
        <dbReference type="SAM" id="MobiDB-lite"/>
    </source>
</evidence>
<protein>
    <submittedName>
        <fullName evidence="3">2og-fe oxygenase superfamily protein</fullName>
    </submittedName>
</protein>
<feature type="region of interest" description="Disordered" evidence="2">
    <location>
        <begin position="928"/>
        <end position="1030"/>
    </location>
</feature>
<proteinExistence type="predicted"/>
<gene>
    <name evidence="3" type="ORF">CPLU01_02180</name>
</gene>
<feature type="compositionally biased region" description="Pro residues" evidence="2">
    <location>
        <begin position="23"/>
        <end position="40"/>
    </location>
</feature>
<sequence length="1030" mass="114016">MSERSATEMDLDDQVTNTEAVGAPPPAAPEAPNELPPPVRPAAHNLDTIEGWPDRKSFEDDLCSALDNIQCSGSFASFFTGAHYHPVVRLEPELSVRDVGPITFPVQEAQIRSMIAAARQAPYGKGSETIVDTSVRNTWELDPSQFDLSPSWPGIINRLSRTVAEDMGIDFPVIADLTEKIPGMFGTLVVCLPCPHQGGDVVVKHCGRTKRFKTSAHPEGSFAAWYSDVSHEVLPVTSGYRVVLTYNLAVDPAIPRPSASVPPAEFQRLRRNLQRLDHEYTEANVSLAALKARDFSLVHTLSDLSDELGFDVFLAALERMEEGTVGYDVSFHRRKDYRFYEDDYDEDDSLDDYDGDDGEEWHDLDEVLESEQRVKVLVGLDGRPVLRDVQFDQERVLKSEECFDEADEQEDYEGYMGNSAVLLVPHVNLVGFLKNNPSMYGPVPNRNGQLVASYLIDKMWKQGYDPHSGLTLQEVWNKSVCQLPSDVIRPSDDLLKLLKMAVRDQPQLFEAIAADPHGVVSVDFYKWLGQRVAQGESPFADIKAGLTALILGYPKFFMRWGMISQFVPGDRPALTDGIRDWVLEMLNKGLEACSAPGSVGQRDGMTIVMCAYQYADFAWLSSKAVPLIEKHLGIPAFAMEVLSTLFHFTKLKAFPVQEAVQMYRRLAKAAIGALNFNVVYGPKPEEDNKPAKAARAAYRQTGPESVYDPDLAVQPEKLAMFFSNLIKMSSLPRDDLTLPLALKLVGHAPNMKSADFHTLWLPFLKGLIIVLEGHRYPFQPLRYQQIAGAILEAYRDVYVGSQPQTVPPTRTVSCSCEDCYKLNVFLGTPAQREIRFPVSKNRRYHLHQQIDGNRIDCSHVSDRRGRQDTLVVTKRGLGEDTLWRQRREQAEAKLRELDQTKLGLLLGDEYPRTAGDLWPRAVNLAPGSSRAVPAPQPQPQPGLSAVPAPRPAYAAPASRAHPVPGTTSRAKPGPSYGSLPGVMPGGMPVPLIPEPMRSAPRPRLGSGPMPTPVPLSATPGAPTNGHVPYC</sequence>
<reference evidence="3" key="1">
    <citation type="journal article" date="2020" name="Phytopathology">
        <title>Genome Sequence Resources of Colletotrichum truncatum, C. plurivorum, C. musicola, and C. sojae: Four Species Pathogenic to Soybean (Glycine max).</title>
        <authorList>
            <person name="Rogerio F."/>
            <person name="Boufleur T.R."/>
            <person name="Ciampi-Guillardi M."/>
            <person name="Sukno S.A."/>
            <person name="Thon M.R."/>
            <person name="Massola Junior N.S."/>
            <person name="Baroncelli R."/>
        </authorList>
    </citation>
    <scope>NUCLEOTIDE SEQUENCE</scope>
    <source>
        <strain evidence="3">LFN00145</strain>
    </source>
</reference>
<dbReference type="PANTHER" id="PTHR33099:SF7">
    <property type="entry name" value="MYND-TYPE DOMAIN-CONTAINING PROTEIN"/>
    <property type="match status" value="1"/>
</dbReference>
<evidence type="ECO:0000313" key="4">
    <source>
        <dbReference type="Proteomes" id="UP000654918"/>
    </source>
</evidence>
<organism evidence="3 4">
    <name type="scientific">Colletotrichum plurivorum</name>
    <dbReference type="NCBI Taxonomy" id="2175906"/>
    <lineage>
        <taxon>Eukaryota</taxon>
        <taxon>Fungi</taxon>
        <taxon>Dikarya</taxon>
        <taxon>Ascomycota</taxon>
        <taxon>Pezizomycotina</taxon>
        <taxon>Sordariomycetes</taxon>
        <taxon>Hypocreomycetidae</taxon>
        <taxon>Glomerellales</taxon>
        <taxon>Glomerellaceae</taxon>
        <taxon>Colletotrichum</taxon>
        <taxon>Colletotrichum orchidearum species complex</taxon>
    </lineage>
</organism>
<dbReference type="Gene3D" id="2.60.120.620">
    <property type="entry name" value="q2cbj1_9rhob like domain"/>
    <property type="match status" value="1"/>
</dbReference>
<name>A0A8H6NNA2_9PEZI</name>
<accession>A0A8H6NNA2</accession>
<dbReference type="EMBL" id="WIGO01000016">
    <property type="protein sequence ID" value="KAF6838910.1"/>
    <property type="molecule type" value="Genomic_DNA"/>
</dbReference>
<evidence type="ECO:0000256" key="1">
    <source>
        <dbReference type="SAM" id="Coils"/>
    </source>
</evidence>